<name>A0A1D6EVL8_MAIZE</name>
<keyword evidence="1" id="KW-0808">Transferase</keyword>
<dbReference type="EMBL" id="CM007648">
    <property type="protein sequence ID" value="ONM23618.1"/>
    <property type="molecule type" value="Genomic_DNA"/>
</dbReference>
<dbReference type="AlphaFoldDB" id="A0A1D6EVL8"/>
<evidence type="ECO:0000313" key="1">
    <source>
        <dbReference type="EMBL" id="ONM23618.1"/>
    </source>
</evidence>
<gene>
    <name evidence="1" type="ORF">ZEAMMB73_Zm00001d006369</name>
</gene>
<organism evidence="1">
    <name type="scientific">Zea mays</name>
    <name type="common">Maize</name>
    <dbReference type="NCBI Taxonomy" id="4577"/>
    <lineage>
        <taxon>Eukaryota</taxon>
        <taxon>Viridiplantae</taxon>
        <taxon>Streptophyta</taxon>
        <taxon>Embryophyta</taxon>
        <taxon>Tracheophyta</taxon>
        <taxon>Spermatophyta</taxon>
        <taxon>Magnoliopsida</taxon>
        <taxon>Liliopsida</taxon>
        <taxon>Poales</taxon>
        <taxon>Poaceae</taxon>
        <taxon>PACMAD clade</taxon>
        <taxon>Panicoideae</taxon>
        <taxon>Andropogonodae</taxon>
        <taxon>Andropogoneae</taxon>
        <taxon>Tripsacinae</taxon>
        <taxon>Zea</taxon>
    </lineage>
</organism>
<accession>A0A1D6EVL8</accession>
<reference evidence="1" key="1">
    <citation type="submission" date="2015-12" db="EMBL/GenBank/DDBJ databases">
        <title>Update maize B73 reference genome by single molecule sequencing technologies.</title>
        <authorList>
            <consortium name="Maize Genome Sequencing Project"/>
            <person name="Ware D."/>
        </authorList>
    </citation>
    <scope>NUCLEOTIDE SEQUENCE [LARGE SCALE GENOMIC DNA]</scope>
    <source>
        <tissue evidence="1">Seedling</tissue>
    </source>
</reference>
<dbReference type="GO" id="GO:0008168">
    <property type="term" value="F:methyltransferase activity"/>
    <property type="evidence" value="ECO:0007669"/>
    <property type="project" value="UniProtKB-KW"/>
</dbReference>
<dbReference type="GO" id="GO:0032259">
    <property type="term" value="P:methylation"/>
    <property type="evidence" value="ECO:0007669"/>
    <property type="project" value="UniProtKB-KW"/>
</dbReference>
<keyword evidence="1" id="KW-0489">Methyltransferase</keyword>
<proteinExistence type="predicted"/>
<sequence length="39" mass="4616">MLLWKLGLFWCASFRRNLRTDAITLDVLQMSLILFLTSQ</sequence>
<protein>
    <submittedName>
        <fullName evidence="1">Histone-lysine N-methyltransferase SUVR3</fullName>
    </submittedName>
</protein>